<dbReference type="Gene3D" id="3.40.630.30">
    <property type="match status" value="1"/>
</dbReference>
<dbReference type="OrthoDB" id="41532at2759"/>
<comment type="caution">
    <text evidence="3">The sequence shown here is derived from an EMBL/GenBank/DDBJ whole genome shotgun (WGS) entry which is preliminary data.</text>
</comment>
<evidence type="ECO:0000256" key="1">
    <source>
        <dbReference type="SAM" id="SignalP"/>
    </source>
</evidence>
<keyword evidence="1" id="KW-0732">Signal</keyword>
<proteinExistence type="predicted"/>
<feature type="signal peptide" evidence="1">
    <location>
        <begin position="1"/>
        <end position="18"/>
    </location>
</feature>
<dbReference type="GO" id="GO:0016747">
    <property type="term" value="F:acyltransferase activity, transferring groups other than amino-acyl groups"/>
    <property type="evidence" value="ECO:0007669"/>
    <property type="project" value="InterPro"/>
</dbReference>
<dbReference type="EMBL" id="JAAPAO010000462">
    <property type="protein sequence ID" value="KAF4659213.1"/>
    <property type="molecule type" value="Genomic_DNA"/>
</dbReference>
<sequence>MPTLINLLILILVVTSSAISIRSVEKDISKVDYRLSRPADRIGKDLDLPRLNYKWYNETLLAVAIDTKDNSVCGSAEFGFADKDKVWIYIANVDVRKDWRRKGVARRMLYWVMKYIECTRPEAKGAWLRVDSDNKFAIKAYKAVGFKYIGSNWAGKEYNFAQLGYGRELIGGSKCVGADDINDSWYFCSYGYPLNRGRIVRDLESGSACDENLTILKDAPQIKDEDGDLEDFLDEFKNGKNFKKYFPSS</sequence>
<dbReference type="Proteomes" id="UP000591131">
    <property type="component" value="Unassembled WGS sequence"/>
</dbReference>
<dbReference type="AlphaFoldDB" id="A0A7J6LJ93"/>
<dbReference type="PROSITE" id="PS51186">
    <property type="entry name" value="GNAT"/>
    <property type="match status" value="1"/>
</dbReference>
<name>A0A7J6LJ93_PERCH</name>
<organism evidence="3 4">
    <name type="scientific">Perkinsus chesapeaki</name>
    <name type="common">Clam parasite</name>
    <name type="synonym">Perkinsus andrewsi</name>
    <dbReference type="NCBI Taxonomy" id="330153"/>
    <lineage>
        <taxon>Eukaryota</taxon>
        <taxon>Sar</taxon>
        <taxon>Alveolata</taxon>
        <taxon>Perkinsozoa</taxon>
        <taxon>Perkinsea</taxon>
        <taxon>Perkinsida</taxon>
        <taxon>Perkinsidae</taxon>
        <taxon>Perkinsus</taxon>
    </lineage>
</organism>
<gene>
    <name evidence="3" type="ORF">FOL47_007685</name>
</gene>
<dbReference type="Pfam" id="PF00583">
    <property type="entry name" value="Acetyltransf_1"/>
    <property type="match status" value="1"/>
</dbReference>
<evidence type="ECO:0000313" key="4">
    <source>
        <dbReference type="Proteomes" id="UP000591131"/>
    </source>
</evidence>
<feature type="chain" id="PRO_5029783666" description="N-acetyltransferase domain-containing protein" evidence="1">
    <location>
        <begin position="19"/>
        <end position="249"/>
    </location>
</feature>
<evidence type="ECO:0000259" key="2">
    <source>
        <dbReference type="PROSITE" id="PS51186"/>
    </source>
</evidence>
<accession>A0A7J6LJ93</accession>
<protein>
    <recommendedName>
        <fullName evidence="2">N-acetyltransferase domain-containing protein</fullName>
    </recommendedName>
</protein>
<dbReference type="CDD" id="cd04301">
    <property type="entry name" value="NAT_SF"/>
    <property type="match status" value="1"/>
</dbReference>
<dbReference type="InterPro" id="IPR016181">
    <property type="entry name" value="Acyl_CoA_acyltransferase"/>
</dbReference>
<evidence type="ECO:0000313" key="3">
    <source>
        <dbReference type="EMBL" id="KAF4659213.1"/>
    </source>
</evidence>
<dbReference type="SUPFAM" id="SSF55729">
    <property type="entry name" value="Acyl-CoA N-acyltransferases (Nat)"/>
    <property type="match status" value="1"/>
</dbReference>
<keyword evidence="4" id="KW-1185">Reference proteome</keyword>
<dbReference type="InterPro" id="IPR000182">
    <property type="entry name" value="GNAT_dom"/>
</dbReference>
<feature type="domain" description="N-acetyltransferase" evidence="2">
    <location>
        <begin position="19"/>
        <end position="170"/>
    </location>
</feature>
<reference evidence="3 4" key="1">
    <citation type="submission" date="2020-04" db="EMBL/GenBank/DDBJ databases">
        <title>Perkinsus chesapeaki whole genome sequence.</title>
        <authorList>
            <person name="Bogema D.R."/>
        </authorList>
    </citation>
    <scope>NUCLEOTIDE SEQUENCE [LARGE SCALE GENOMIC DNA]</scope>
    <source>
        <strain evidence="3">ATCC PRA-425</strain>
    </source>
</reference>